<evidence type="ECO:0000313" key="3">
    <source>
        <dbReference type="EMBL" id="LAB69322.1"/>
    </source>
</evidence>
<evidence type="ECO:0000256" key="2">
    <source>
        <dbReference type="ARBA" id="ARBA00022946"/>
    </source>
</evidence>
<organism evidence="3">
    <name type="scientific">Hirondellea gigas</name>
    <dbReference type="NCBI Taxonomy" id="1518452"/>
    <lineage>
        <taxon>Eukaryota</taxon>
        <taxon>Metazoa</taxon>
        <taxon>Ecdysozoa</taxon>
        <taxon>Arthropoda</taxon>
        <taxon>Crustacea</taxon>
        <taxon>Multicrustacea</taxon>
        <taxon>Malacostraca</taxon>
        <taxon>Eumalacostraca</taxon>
        <taxon>Peracarida</taxon>
        <taxon>Amphipoda</taxon>
        <taxon>Amphilochidea</taxon>
        <taxon>Lysianassida</taxon>
        <taxon>Lysianassidira</taxon>
        <taxon>Lysianassoidea</taxon>
        <taxon>Lysianassidae</taxon>
        <taxon>Hirondellea</taxon>
    </lineage>
</organism>
<dbReference type="PANTHER" id="PTHR13068">
    <property type="entry name" value="CGI-12 PROTEIN-RELATED"/>
    <property type="match status" value="1"/>
</dbReference>
<dbReference type="Pfam" id="PF02536">
    <property type="entry name" value="mTERF"/>
    <property type="match status" value="1"/>
</dbReference>
<proteinExistence type="evidence at transcript level"/>
<evidence type="ECO:0000313" key="4">
    <source>
        <dbReference type="EMBL" id="LAC23068.1"/>
    </source>
</evidence>
<dbReference type="GO" id="GO:0003676">
    <property type="term" value="F:nucleic acid binding"/>
    <property type="evidence" value="ECO:0007669"/>
    <property type="project" value="InterPro"/>
</dbReference>
<dbReference type="GO" id="GO:0061668">
    <property type="term" value="P:mitochondrial ribosome assembly"/>
    <property type="evidence" value="ECO:0007669"/>
    <property type="project" value="TreeGrafter"/>
</dbReference>
<dbReference type="AlphaFoldDB" id="A0A2P2I5M0"/>
<dbReference type="Gene3D" id="1.25.70.10">
    <property type="entry name" value="Transcription termination factor 3, mitochondrial"/>
    <property type="match status" value="1"/>
</dbReference>
<evidence type="ECO:0000256" key="1">
    <source>
        <dbReference type="ARBA" id="ARBA00007692"/>
    </source>
</evidence>
<dbReference type="InterPro" id="IPR003690">
    <property type="entry name" value="MTERF"/>
</dbReference>
<reference evidence="3" key="2">
    <citation type="journal article" date="2018" name="Biosci. Biotechnol. Biochem.">
        <title>Polysaccharide hydrolase of the hadal zone amphipods Hirondellea gigas.</title>
        <authorList>
            <person name="Kobayashi H."/>
            <person name="Nagahama T."/>
            <person name="Arai W."/>
            <person name="Sasagawa Y."/>
            <person name="Umeda M."/>
            <person name="Hayashi T."/>
            <person name="Nikaido I."/>
            <person name="Watanabe H."/>
            <person name="Oguri K."/>
            <person name="Kitazato H."/>
            <person name="Fujioka K."/>
            <person name="Kido Y."/>
            <person name="Takami H."/>
        </authorList>
    </citation>
    <scope>NUCLEOTIDE SEQUENCE</scope>
    <source>
        <tissue evidence="3">Whole body</tissue>
    </source>
</reference>
<dbReference type="SMART" id="SM00733">
    <property type="entry name" value="Mterf"/>
    <property type="match status" value="5"/>
</dbReference>
<dbReference type="GO" id="GO:0006390">
    <property type="term" value="P:mitochondrial transcription"/>
    <property type="evidence" value="ECO:0007669"/>
    <property type="project" value="TreeGrafter"/>
</dbReference>
<sequence>MSMMSFLSRSLYSNSKSRCLLCICNKSFSNAPYYMNELTAGKQLRRACSSTVSSQMLQKSSHDSQSWKRKHFMKNAEFLKYHTRLISDNCRILEDATEQQDLQISCSETEDKETIKCDVLDITSVESAMESLRPSLQVTGKKKWTIFDPPPNLEMLDDFAPELSPSYNMAAYVNKSPTLQELVRLGVNLSKYDEDLHKARYVLSLKFEEDIKPHLLFLHDLGVAADKWGRMLTVNPFLLKEDLQTLHTRVDYLASKNFSQEAIANIVSSYPKWLTTSVVKVDSKLGFFQKTFKLSGDEIRTITTNLPRIMFHEPMKIKRIQFILVEEYGFNRRQVRELVVANPKIFLTSYHHVRTRLKILVTRMQLSYDDLVKLPRTLTANIDLLDNRHYFLVSLGRAQYDPTKANYINPETLVDVSDAEFAVNMARSSVHAFNMFLMTL</sequence>
<dbReference type="GO" id="GO:0005739">
    <property type="term" value="C:mitochondrion"/>
    <property type="evidence" value="ECO:0007669"/>
    <property type="project" value="TreeGrafter"/>
</dbReference>
<accession>A0A2P2I5M0</accession>
<dbReference type="PANTHER" id="PTHR13068:SF112">
    <property type="entry name" value="TRANSCRIPTION TERMINATION FACTOR 3, MITOCHONDRIAL"/>
    <property type="match status" value="1"/>
</dbReference>
<protein>
    <submittedName>
        <fullName evidence="3 4">Transcription termination factor 3</fullName>
    </submittedName>
</protein>
<name>A0A2P2I5M0_9CRUS</name>
<reference evidence="4" key="1">
    <citation type="submission" date="2017-11" db="EMBL/GenBank/DDBJ databases">
        <title>The sensing device of the deep-sea amphipod.</title>
        <authorList>
            <person name="Kobayashi H."/>
            <person name="Nagahama T."/>
            <person name="Arai W."/>
            <person name="Sasagawa Y."/>
            <person name="Umeda M."/>
            <person name="Hayashi T."/>
            <person name="Nikaido I."/>
            <person name="Watanabe H."/>
            <person name="Oguri K."/>
            <person name="Kitazato H."/>
            <person name="Fujioka K."/>
            <person name="Kido Y."/>
            <person name="Takami H."/>
        </authorList>
    </citation>
    <scope>NUCLEOTIDE SEQUENCE</scope>
    <source>
        <tissue evidence="4">Whole body</tissue>
    </source>
</reference>
<keyword evidence="2" id="KW-0809">Transit peptide</keyword>
<dbReference type="EMBL" id="IACF01003711">
    <property type="protein sequence ID" value="LAB69322.1"/>
    <property type="molecule type" value="mRNA"/>
</dbReference>
<comment type="similarity">
    <text evidence="1">Belongs to the mTERF family.</text>
</comment>
<dbReference type="EMBL" id="IACT01003846">
    <property type="protein sequence ID" value="LAC23068.1"/>
    <property type="molecule type" value="mRNA"/>
</dbReference>
<dbReference type="InterPro" id="IPR038538">
    <property type="entry name" value="MTERF_sf"/>
</dbReference>